<keyword evidence="9" id="KW-0411">Iron-sulfur</keyword>
<gene>
    <name evidence="13" type="ordered locus">DEFDS_1394</name>
</gene>
<dbReference type="AlphaFoldDB" id="D3PE32"/>
<feature type="domain" description="FAD-binding PCMH-type" evidence="12">
    <location>
        <begin position="38"/>
        <end position="259"/>
    </location>
</feature>
<dbReference type="STRING" id="639282.DEFDS_1394"/>
<evidence type="ECO:0000256" key="3">
    <source>
        <dbReference type="ARBA" id="ARBA00022630"/>
    </source>
</evidence>
<dbReference type="GO" id="GO:0008720">
    <property type="term" value="F:D-lactate dehydrogenase (NAD+) activity"/>
    <property type="evidence" value="ECO:0007669"/>
    <property type="project" value="TreeGrafter"/>
</dbReference>
<dbReference type="eggNOG" id="COG0277">
    <property type="taxonomic scope" value="Bacteria"/>
</dbReference>
<evidence type="ECO:0000256" key="9">
    <source>
        <dbReference type="ARBA" id="ARBA00023014"/>
    </source>
</evidence>
<keyword evidence="6" id="KW-0809">Transit peptide</keyword>
<accession>D3PE32</accession>
<evidence type="ECO:0000313" key="14">
    <source>
        <dbReference type="Proteomes" id="UP000001520"/>
    </source>
</evidence>
<keyword evidence="8" id="KW-0408">Iron</keyword>
<dbReference type="Proteomes" id="UP000001520">
    <property type="component" value="Chromosome"/>
</dbReference>
<evidence type="ECO:0000256" key="8">
    <source>
        <dbReference type="ARBA" id="ARBA00023004"/>
    </source>
</evidence>
<dbReference type="InterPro" id="IPR004017">
    <property type="entry name" value="Cys_rich_dom"/>
</dbReference>
<keyword evidence="3" id="KW-0285">Flavoprotein</keyword>
<dbReference type="InterPro" id="IPR016164">
    <property type="entry name" value="FAD-linked_Oxase-like_C"/>
</dbReference>
<organism evidence="13 14">
    <name type="scientific">Deferribacter desulfuricans (strain DSM 14783 / JCM 11476 / NBRC 101012 / SSM1)</name>
    <dbReference type="NCBI Taxonomy" id="639282"/>
    <lineage>
        <taxon>Bacteria</taxon>
        <taxon>Pseudomonadati</taxon>
        <taxon>Deferribacterota</taxon>
        <taxon>Deferribacteres</taxon>
        <taxon>Deferribacterales</taxon>
        <taxon>Deferribacteraceae</taxon>
        <taxon>Deferribacter</taxon>
    </lineage>
</organism>
<dbReference type="GO" id="GO:1903457">
    <property type="term" value="P:lactate catabolic process"/>
    <property type="evidence" value="ECO:0007669"/>
    <property type="project" value="TreeGrafter"/>
</dbReference>
<dbReference type="InterPro" id="IPR036318">
    <property type="entry name" value="FAD-bd_PCMH-like_sf"/>
</dbReference>
<dbReference type="GO" id="GO:0071949">
    <property type="term" value="F:FAD binding"/>
    <property type="evidence" value="ECO:0007669"/>
    <property type="project" value="InterPro"/>
</dbReference>
<dbReference type="Pfam" id="PF02754">
    <property type="entry name" value="CCG"/>
    <property type="match status" value="2"/>
</dbReference>
<dbReference type="InterPro" id="IPR017900">
    <property type="entry name" value="4Fe4S_Fe_S_CS"/>
</dbReference>
<evidence type="ECO:0000256" key="10">
    <source>
        <dbReference type="ARBA" id="ARBA00038897"/>
    </source>
</evidence>
<comment type="cofactor">
    <cofactor evidence="1">
        <name>FAD</name>
        <dbReference type="ChEBI" id="CHEBI:57692"/>
    </cofactor>
</comment>
<dbReference type="PROSITE" id="PS00198">
    <property type="entry name" value="4FE4S_FER_1"/>
    <property type="match status" value="1"/>
</dbReference>
<dbReference type="Pfam" id="PF02913">
    <property type="entry name" value="FAD-oxidase_C"/>
    <property type="match status" value="1"/>
</dbReference>
<dbReference type="KEGG" id="ddf:DEFDS_1394"/>
<dbReference type="PANTHER" id="PTHR11748:SF111">
    <property type="entry name" value="D-LACTATE DEHYDROGENASE, MITOCHONDRIAL-RELATED"/>
    <property type="match status" value="1"/>
</dbReference>
<dbReference type="GO" id="GO:0051536">
    <property type="term" value="F:iron-sulfur cluster binding"/>
    <property type="evidence" value="ECO:0007669"/>
    <property type="project" value="UniProtKB-KW"/>
</dbReference>
<dbReference type="eggNOG" id="COG0247">
    <property type="taxonomic scope" value="Bacteria"/>
</dbReference>
<dbReference type="Gene3D" id="3.30.70.2740">
    <property type="match status" value="1"/>
</dbReference>
<reference evidence="13 14" key="1">
    <citation type="journal article" date="2010" name="DNA Res.">
        <title>Bacterial lifestyle in a deep-sea hydrothermal vent chimney revealed by the genome sequence of the thermophilic bacterium Deferribacter desulfuricans SSM1.</title>
        <authorList>
            <person name="Takaki Y."/>
            <person name="Shimamura S."/>
            <person name="Nakagawa S."/>
            <person name="Fukuhara Y."/>
            <person name="Horikawa H."/>
            <person name="Ankai A."/>
            <person name="Harada T."/>
            <person name="Hosoyama A."/>
            <person name="Oguchi A."/>
            <person name="Fukui S."/>
            <person name="Fujita N."/>
            <person name="Takami H."/>
            <person name="Takai K."/>
        </authorList>
    </citation>
    <scope>NUCLEOTIDE SEQUENCE [LARGE SCALE GENOMIC DNA]</scope>
    <source>
        <strain evidence="14">DSM 14783 / JCM 11476 / NBRC 101012 / SSM1</strain>
    </source>
</reference>
<dbReference type="SUPFAM" id="SSF55103">
    <property type="entry name" value="FAD-linked oxidases, C-terminal domain"/>
    <property type="match status" value="1"/>
</dbReference>
<dbReference type="InterPro" id="IPR006094">
    <property type="entry name" value="Oxid_FAD_bind_N"/>
</dbReference>
<keyword evidence="7" id="KW-0560">Oxidoreductase</keyword>
<keyword evidence="4" id="KW-0479">Metal-binding</keyword>
<dbReference type="Pfam" id="PF13183">
    <property type="entry name" value="Fer4_8"/>
    <property type="match status" value="1"/>
</dbReference>
<evidence type="ECO:0000256" key="5">
    <source>
        <dbReference type="ARBA" id="ARBA00022827"/>
    </source>
</evidence>
<feature type="domain" description="4Fe-4S ferredoxin-type" evidence="11">
    <location>
        <begin position="599"/>
        <end position="628"/>
    </location>
</feature>
<dbReference type="SUPFAM" id="SSF56176">
    <property type="entry name" value="FAD-binding/transporter-associated domain-like"/>
    <property type="match status" value="1"/>
</dbReference>
<dbReference type="GO" id="GO:0004458">
    <property type="term" value="F:D-lactate dehydrogenase (cytochrome) activity"/>
    <property type="evidence" value="ECO:0007669"/>
    <property type="project" value="UniProtKB-EC"/>
</dbReference>
<evidence type="ECO:0000256" key="1">
    <source>
        <dbReference type="ARBA" id="ARBA00001974"/>
    </source>
</evidence>
<evidence type="ECO:0000256" key="6">
    <source>
        <dbReference type="ARBA" id="ARBA00022946"/>
    </source>
</evidence>
<evidence type="ECO:0000259" key="11">
    <source>
        <dbReference type="PROSITE" id="PS51379"/>
    </source>
</evidence>
<dbReference type="GO" id="GO:0046872">
    <property type="term" value="F:metal ion binding"/>
    <property type="evidence" value="ECO:0007669"/>
    <property type="project" value="UniProtKB-KW"/>
</dbReference>
<name>D3PE32_DEFDS</name>
<dbReference type="HOGENOM" id="CLU_010756_0_0_0"/>
<dbReference type="Gene3D" id="3.30.465.10">
    <property type="match status" value="1"/>
</dbReference>
<comment type="similarity">
    <text evidence="2">Belongs to the FAD-binding oxidoreductase/transferase type 4 family.</text>
</comment>
<dbReference type="Gene3D" id="1.10.1060.10">
    <property type="entry name" value="Alpha-helical ferredoxin"/>
    <property type="match status" value="1"/>
</dbReference>
<dbReference type="SUPFAM" id="SSF46548">
    <property type="entry name" value="alpha-helical ferredoxin"/>
    <property type="match status" value="1"/>
</dbReference>
<keyword evidence="14" id="KW-1185">Reference proteome</keyword>
<dbReference type="InterPro" id="IPR004113">
    <property type="entry name" value="FAD-bd_oxidored_4_C"/>
</dbReference>
<evidence type="ECO:0000313" key="13">
    <source>
        <dbReference type="EMBL" id="BAI80855.1"/>
    </source>
</evidence>
<dbReference type="Pfam" id="PF01565">
    <property type="entry name" value="FAD_binding_4"/>
    <property type="match status" value="1"/>
</dbReference>
<dbReference type="EC" id="1.1.2.4" evidence="10"/>
<dbReference type="Gene3D" id="3.30.70.2190">
    <property type="match status" value="1"/>
</dbReference>
<dbReference type="NCBIfam" id="NF008369">
    <property type="entry name" value="PRK11168.1"/>
    <property type="match status" value="1"/>
</dbReference>
<evidence type="ECO:0000259" key="12">
    <source>
        <dbReference type="PROSITE" id="PS51387"/>
    </source>
</evidence>
<dbReference type="InterPro" id="IPR009051">
    <property type="entry name" value="Helical_ferredxn"/>
</dbReference>
<dbReference type="PROSITE" id="PS51379">
    <property type="entry name" value="4FE4S_FER_2"/>
    <property type="match status" value="1"/>
</dbReference>
<evidence type="ECO:0000256" key="4">
    <source>
        <dbReference type="ARBA" id="ARBA00022723"/>
    </source>
</evidence>
<dbReference type="InterPro" id="IPR016166">
    <property type="entry name" value="FAD-bd_PCMH"/>
</dbReference>
<dbReference type="InterPro" id="IPR017896">
    <property type="entry name" value="4Fe4S_Fe-S-bd"/>
</dbReference>
<proteinExistence type="inferred from homology"/>
<keyword evidence="5" id="KW-0274">FAD</keyword>
<evidence type="ECO:0000256" key="2">
    <source>
        <dbReference type="ARBA" id="ARBA00008000"/>
    </source>
</evidence>
<evidence type="ECO:0000256" key="7">
    <source>
        <dbReference type="ARBA" id="ARBA00023002"/>
    </source>
</evidence>
<dbReference type="PANTHER" id="PTHR11748">
    <property type="entry name" value="D-LACTATE DEHYDROGENASE"/>
    <property type="match status" value="1"/>
</dbReference>
<dbReference type="InterPro" id="IPR016169">
    <property type="entry name" value="FAD-bd_PCMH_sub2"/>
</dbReference>
<dbReference type="EMBL" id="AP011529">
    <property type="protein sequence ID" value="BAI80855.1"/>
    <property type="molecule type" value="Genomic_DNA"/>
</dbReference>
<sequence>MMPQLTDNIFDELHEFIKGDVYTDKLRRYMHSTDGSIYRVEPSCVVYPKDEEDVVTVINFAQKYGLTIHPRGAGSGLCGSAIGKGIVIDFMKYMNRLLELNLEEGYFVCEPGFRFGELEAILKDKGYFFPPDPSSGEYASFGGMFGTNASGAHSVKYGNVSDYVLDADIILSSGEKITFSDINSKSFDELDDKFKKLYSLYGKYHSEIESAYPKVKCNVTGYNLRELVKDDKLVLNKLFCGAEGTLGIATKLKFKILPKPTYDSLIVAYFDDIIFSAKAVQMILPMGPSGIEIMDKSLLKLAKENDEKLRDKIPEGIDNVLLIEFDSYNKEEAVENAQKAKDLIDREGLTNSAFLAVDQEEKDKFWAIRKAAVPILYKLKGDKKILALIEDAAVPTDNLVEYFNGLYDILGRHKIDFVIYGHIAKGLLHTRPLLNLKDPHDIDYLKILADEVFELVHSLGGAISGEHGDGRIRSYYISKQYPKIYPLFKAVKSILDENNILNPEIITHSDPYQMKKFLRFGKDYRSKDLTEKLLVWDEGFIPEVEKCHGCSKCTTVTTATRMCPIYKFTRDEAAAPKAKANILRALISGVIDDKALYDKAFQFVIDHCVNCGSCERECPSNVNIPKLALEARSQYVKKYGTDITKKLLVSVELAAKYTRKVSPLIAKVMKPNLSRKLNELFTGLAQEREFVAFKTHSLFEEVNREVGEGEKSVLYFSGCYAGYIETNIGKSTVKVLENLGYKVIIPEQHCCGLPMLSKGMVDKARKSVEKNLNKWGNLAKDVDYIVVSCSSCGLSLMKEWSYLLNNEEIEMVKDKVIHISKLINDNFDKVEIEKDGRNFAYHMPCHLKVQKYANSSIELLQKNMRLGVKNLNSHCCGIAGSWGMSADNYDLSMDIGRDLAQKIVESGCDVVLTDCPTCRMQIEHISEKKVLHPVEVVAQCLKN</sequence>
<protein>
    <recommendedName>
        <fullName evidence="10">D-lactate dehydrogenase (cytochrome)</fullName>
        <ecNumber evidence="10">1.1.2.4</ecNumber>
    </recommendedName>
</protein>
<dbReference type="PROSITE" id="PS51387">
    <property type="entry name" value="FAD_PCMH"/>
    <property type="match status" value="1"/>
</dbReference>